<dbReference type="GO" id="GO:0030688">
    <property type="term" value="C:preribosome, small subunit precursor"/>
    <property type="evidence" value="ECO:0007669"/>
    <property type="project" value="InterPro"/>
</dbReference>
<dbReference type="KEGG" id="cpoc:100728493"/>
<feature type="compositionally biased region" description="Basic and acidic residues" evidence="4">
    <location>
        <begin position="369"/>
        <end position="379"/>
    </location>
</feature>
<dbReference type="Pfam" id="PF05997">
    <property type="entry name" value="Nop52"/>
    <property type="match status" value="1"/>
</dbReference>
<comment type="similarity">
    <text evidence="2">Belongs to the RRP1 family.</text>
</comment>
<dbReference type="GeneTree" id="ENSGT00390000011821"/>
<reference evidence="6" key="1">
    <citation type="journal article" date="2011" name="Nature">
        <title>A high-resolution map of human evolutionary constraint using 29 mammals.</title>
        <authorList>
            <person name="Lindblad-Toh K."/>
            <person name="Garber M."/>
            <person name="Zuk O."/>
            <person name="Lin M.F."/>
            <person name="Parker B.J."/>
            <person name="Washietl S."/>
            <person name="Kheradpour P."/>
            <person name="Ernst J."/>
            <person name="Jordan G."/>
            <person name="Mauceli E."/>
            <person name="Ward L.D."/>
            <person name="Lowe C.B."/>
            <person name="Holloway A.K."/>
            <person name="Clamp M."/>
            <person name="Gnerre S."/>
            <person name="Alfoldi J."/>
            <person name="Beal K."/>
            <person name="Chang J."/>
            <person name="Clawson H."/>
            <person name="Cuff J."/>
            <person name="Di Palma F."/>
            <person name="Fitzgerald S."/>
            <person name="Flicek P."/>
            <person name="Guttman M."/>
            <person name="Hubisz M.J."/>
            <person name="Jaffe D.B."/>
            <person name="Jungreis I."/>
            <person name="Kent W.J."/>
            <person name="Kostka D."/>
            <person name="Lara M."/>
            <person name="Martins A.L."/>
            <person name="Massingham T."/>
            <person name="Moltke I."/>
            <person name="Raney B.J."/>
            <person name="Rasmussen M.D."/>
            <person name="Robinson J."/>
            <person name="Stark A."/>
            <person name="Vilella A.J."/>
            <person name="Wen J."/>
            <person name="Xie X."/>
            <person name="Zody M.C."/>
            <person name="Baldwin J."/>
            <person name="Bloom T."/>
            <person name="Chin C.W."/>
            <person name="Heiman D."/>
            <person name="Nicol R."/>
            <person name="Nusbaum C."/>
            <person name="Young S."/>
            <person name="Wilkinson J."/>
            <person name="Worley K.C."/>
            <person name="Kovar C.L."/>
            <person name="Muzny D.M."/>
            <person name="Gibbs R.A."/>
            <person name="Cree A."/>
            <person name="Dihn H.H."/>
            <person name="Fowler G."/>
            <person name="Jhangiani S."/>
            <person name="Joshi V."/>
            <person name="Lee S."/>
            <person name="Lewis L.R."/>
            <person name="Nazareth L.V."/>
            <person name="Okwuonu G."/>
            <person name="Santibanez J."/>
            <person name="Warren W.C."/>
            <person name="Mardis E.R."/>
            <person name="Weinstock G.M."/>
            <person name="Wilson R.K."/>
            <person name="Delehaunty K."/>
            <person name="Dooling D."/>
            <person name="Fronik C."/>
            <person name="Fulton L."/>
            <person name="Fulton B."/>
            <person name="Graves T."/>
            <person name="Minx P."/>
            <person name="Sodergren E."/>
            <person name="Birney E."/>
            <person name="Margulies E.H."/>
            <person name="Herrero J."/>
            <person name="Green E.D."/>
            <person name="Haussler D."/>
            <person name="Siepel A."/>
            <person name="Goldman N."/>
            <person name="Pollard K.S."/>
            <person name="Pedersen J.S."/>
            <person name="Lander E.S."/>
            <person name="Kellis M."/>
        </authorList>
    </citation>
    <scope>NUCLEOTIDE SEQUENCE [LARGE SCALE GENOMIC DNA]</scope>
    <source>
        <strain evidence="6">2N</strain>
    </source>
</reference>
<sequence>MGPGAQLPPEIQLAQRLAGNEQVTRDRAVRKLRKYIVARTQRATGGFTHDELLKIWKGLFYCMWMQDKLLLQEELGRTISRLIHAFQTTEAQRLFLQTFWQTMVREWPGIDRLRLDKFYLLMRMVLNESLQAVRMRGWEERDIEQLLELLTTEILHEDSQAPNGVKSHFLEVFLEELTKVGATELTADQNLRFVEPFCGIAAHTKDSLVLHNITRGIFEAIVEQAPFAIEDLLKELDAQEGEGEASDGDESDGDGEEESAEEGQEHHQLPQKLLAGSSGQAGEDEDSTGPVLQFDYKAIADRLFEVASQQSTPSQNRKCLYKVIRKLQDLARGHFPEDEVPEKAYRHLLEGRRVRKGKRRWLQRQARNLRGDNEEKTAHSPDLSPGGERKKSRRPKRPGSGLHRAAKGRRGPCGRRWRRRPGQAPGARAEAAGAQGPERKKRQPPESG</sequence>
<dbReference type="STRING" id="10141.ENSCPOP00000022504"/>
<feature type="region of interest" description="Disordered" evidence="4">
    <location>
        <begin position="238"/>
        <end position="268"/>
    </location>
</feature>
<dbReference type="GeneID" id="100728493"/>
<dbReference type="Ensembl" id="ENSCPOT00000041986.1">
    <property type="protein sequence ID" value="ENSCPOP00000022504.1"/>
    <property type="gene ID" value="ENSCPOG00000038986.1"/>
</dbReference>
<dbReference type="RefSeq" id="XP_005001053.1">
    <property type="nucleotide sequence ID" value="XM_005000996.4"/>
</dbReference>
<feature type="compositionally biased region" description="Basic residues" evidence="4">
    <location>
        <begin position="404"/>
        <end position="421"/>
    </location>
</feature>
<evidence type="ECO:0000256" key="4">
    <source>
        <dbReference type="SAM" id="MobiDB-lite"/>
    </source>
</evidence>
<dbReference type="GO" id="GO:0005730">
    <property type="term" value="C:nucleolus"/>
    <property type="evidence" value="ECO:0007669"/>
    <property type="project" value="Ensembl"/>
</dbReference>
<accession>A0A286XAR5</accession>
<reference evidence="5" key="3">
    <citation type="submission" date="2025-09" db="UniProtKB">
        <authorList>
            <consortium name="Ensembl"/>
        </authorList>
    </citation>
    <scope>IDENTIFICATION</scope>
    <source>
        <strain evidence="5">2N</strain>
    </source>
</reference>
<dbReference type="GO" id="GO:0005694">
    <property type="term" value="C:chromosome"/>
    <property type="evidence" value="ECO:0007669"/>
    <property type="project" value="Ensembl"/>
</dbReference>
<dbReference type="FunCoup" id="A0A286XAR5">
    <property type="interactions" value="2333"/>
</dbReference>
<evidence type="ECO:0000256" key="1">
    <source>
        <dbReference type="ARBA" id="ARBA00004123"/>
    </source>
</evidence>
<dbReference type="EMBL" id="AAKN02049554">
    <property type="status" value="NOT_ANNOTATED_CDS"/>
    <property type="molecule type" value="Genomic_DNA"/>
</dbReference>
<dbReference type="VEuPathDB" id="HostDB:ENSCPOG00000038986"/>
<dbReference type="AlphaFoldDB" id="A0A286XAR5"/>
<protein>
    <submittedName>
        <fullName evidence="5">Ribosomal RNA processing 1</fullName>
    </submittedName>
</protein>
<dbReference type="InterPro" id="IPR010301">
    <property type="entry name" value="RRP1"/>
</dbReference>
<reference evidence="5" key="2">
    <citation type="submission" date="2025-08" db="UniProtKB">
        <authorList>
            <consortium name="Ensembl"/>
        </authorList>
    </citation>
    <scope>IDENTIFICATION</scope>
    <source>
        <strain evidence="5">2N</strain>
    </source>
</reference>
<keyword evidence="6" id="KW-1185">Reference proteome</keyword>
<dbReference type="PANTHER" id="PTHR13026">
    <property type="entry name" value="NNP-1 PROTEIN NOVEL NUCLEAR PROTEIN 1 NOP52"/>
    <property type="match status" value="1"/>
</dbReference>
<dbReference type="eggNOG" id="KOG3911">
    <property type="taxonomic scope" value="Eukaryota"/>
</dbReference>
<feature type="compositionally biased region" description="Low complexity" evidence="4">
    <location>
        <begin position="422"/>
        <end position="436"/>
    </location>
</feature>
<feature type="region of interest" description="Disordered" evidence="4">
    <location>
        <begin position="350"/>
        <end position="448"/>
    </location>
</feature>
<feature type="compositionally biased region" description="Basic residues" evidence="4">
    <location>
        <begin position="353"/>
        <end position="362"/>
    </location>
</feature>
<dbReference type="Proteomes" id="UP000005447">
    <property type="component" value="Unassembled WGS sequence"/>
</dbReference>
<dbReference type="InParanoid" id="A0A286XAR5"/>
<proteinExistence type="inferred from homology"/>
<keyword evidence="3" id="KW-0539">Nucleus</keyword>
<evidence type="ECO:0000313" key="6">
    <source>
        <dbReference type="Proteomes" id="UP000005447"/>
    </source>
</evidence>
<dbReference type="PANTHER" id="PTHR13026:SF1">
    <property type="entry name" value="RIBOSOMAL RNA PROCESSING PROTEIN 1 HOMOLOG A"/>
    <property type="match status" value="1"/>
</dbReference>
<feature type="compositionally biased region" description="Acidic residues" evidence="4">
    <location>
        <begin position="238"/>
        <end position="262"/>
    </location>
</feature>
<dbReference type="CTD" id="8568"/>
<evidence type="ECO:0000256" key="2">
    <source>
        <dbReference type="ARBA" id="ARBA00006374"/>
    </source>
</evidence>
<gene>
    <name evidence="5" type="primary">RRP1</name>
</gene>
<name>A0A286XAR5_CAVPO</name>
<dbReference type="GO" id="GO:0006364">
    <property type="term" value="P:rRNA processing"/>
    <property type="evidence" value="ECO:0007669"/>
    <property type="project" value="InterPro"/>
</dbReference>
<dbReference type="RefSeq" id="XP_023418240.1">
    <property type="nucleotide sequence ID" value="XM_023562472.2"/>
</dbReference>
<dbReference type="OrthoDB" id="2019504at2759"/>
<evidence type="ECO:0000313" key="5">
    <source>
        <dbReference type="Ensembl" id="ENSCPOP00000022504.1"/>
    </source>
</evidence>
<comment type="subcellular location">
    <subcellularLocation>
        <location evidence="1">Nucleus</location>
    </subcellularLocation>
</comment>
<organism evidence="5 6">
    <name type="scientific">Cavia porcellus</name>
    <name type="common">Guinea pig</name>
    <dbReference type="NCBI Taxonomy" id="10141"/>
    <lineage>
        <taxon>Eukaryota</taxon>
        <taxon>Metazoa</taxon>
        <taxon>Chordata</taxon>
        <taxon>Craniata</taxon>
        <taxon>Vertebrata</taxon>
        <taxon>Euteleostomi</taxon>
        <taxon>Mammalia</taxon>
        <taxon>Eutheria</taxon>
        <taxon>Euarchontoglires</taxon>
        <taxon>Glires</taxon>
        <taxon>Rodentia</taxon>
        <taxon>Hystricomorpha</taxon>
        <taxon>Caviidae</taxon>
        <taxon>Cavia</taxon>
    </lineage>
</organism>
<evidence type="ECO:0000256" key="3">
    <source>
        <dbReference type="ARBA" id="ARBA00023242"/>
    </source>
</evidence>
<dbReference type="Bgee" id="ENSCPOG00000038986">
    <property type="expression patterns" value="Expressed in pituitary gland and 13 other cell types or tissues"/>
</dbReference>
<dbReference type="OMA" id="GFWETTV"/>